<comment type="subcellular location">
    <subcellularLocation>
        <location evidence="1">Periplasm</location>
    </subcellularLocation>
</comment>
<sequence length="435" mass="47047">MTVSIRIPSSIRRRAILAGATAALLASVAPHAALAQDLSGELSILQWQTGTDGKMWQEIGEKFTEMHPGVTIREFLPAGAQGDPRAGIRTAIMSGEVVDVIINTWPAFRAELVDAGILRPIDDEWAQFGWDDKLNQSWRDLGSIDGTTYGLTYTYGDRSGIWYKTAHMEKAGITPPKTWDEFLASFEKLNAAGYGTAVAVPAKFWAHAEWFESLLLRTAGVETAAQLAAHEIAWTDPKVKGALVKFAEMLNAGCCGDPAVMFANDLGESYAQIFRADEANYMLIGMWTNSLLKNDYGLTEGEDYSLLQFPALGMGFDDTSSVDTKELNVTTNGSNPEAANAFLDFIVSAEASNIMASYGYASPSKAADASLLGPVQQIATEAVAQSKVQFVLGDLLPGDLVDEYRVQLQKFLADPSEANIDAVLTAIEAKAMEAY</sequence>
<evidence type="ECO:0000256" key="3">
    <source>
        <dbReference type="ARBA" id="ARBA00022448"/>
    </source>
</evidence>
<feature type="signal peptide" evidence="5">
    <location>
        <begin position="1"/>
        <end position="35"/>
    </location>
</feature>
<dbReference type="PANTHER" id="PTHR43649:SF29">
    <property type="entry name" value="OSMOPROTECTIVE COMPOUNDS-BINDING PROTEIN GGTB"/>
    <property type="match status" value="1"/>
</dbReference>
<dbReference type="RefSeq" id="WP_212657869.1">
    <property type="nucleotide sequence ID" value="NZ_JAGXTP010000001.1"/>
</dbReference>
<proteinExistence type="inferred from homology"/>
<dbReference type="PROSITE" id="PS51318">
    <property type="entry name" value="TAT"/>
    <property type="match status" value="1"/>
</dbReference>
<dbReference type="PANTHER" id="PTHR43649">
    <property type="entry name" value="ARABINOSE-BINDING PROTEIN-RELATED"/>
    <property type="match status" value="1"/>
</dbReference>
<dbReference type="InterPro" id="IPR006059">
    <property type="entry name" value="SBP"/>
</dbReference>
<dbReference type="Gene3D" id="3.40.190.10">
    <property type="entry name" value="Periplasmic binding protein-like II"/>
    <property type="match status" value="2"/>
</dbReference>
<evidence type="ECO:0000313" key="6">
    <source>
        <dbReference type="EMBL" id="MBS3848314.1"/>
    </source>
</evidence>
<dbReference type="SUPFAM" id="SSF53850">
    <property type="entry name" value="Periplasmic binding protein-like II"/>
    <property type="match status" value="1"/>
</dbReference>
<dbReference type="GO" id="GO:0042597">
    <property type="term" value="C:periplasmic space"/>
    <property type="evidence" value="ECO:0007669"/>
    <property type="project" value="UniProtKB-SubCell"/>
</dbReference>
<dbReference type="InterPro" id="IPR006311">
    <property type="entry name" value="TAT_signal"/>
</dbReference>
<keyword evidence="5" id="KW-0732">Signal</keyword>
<keyword evidence="4" id="KW-0574">Periplasm</keyword>
<dbReference type="Pfam" id="PF01547">
    <property type="entry name" value="SBP_bac_1"/>
    <property type="match status" value="1"/>
</dbReference>
<evidence type="ECO:0000256" key="1">
    <source>
        <dbReference type="ARBA" id="ARBA00004418"/>
    </source>
</evidence>
<reference evidence="6" key="1">
    <citation type="submission" date="2021-04" db="EMBL/GenBank/DDBJ databases">
        <title>Devosia litorisediminis sp. nov., isolated from a sand dune.</title>
        <authorList>
            <person name="Park S."/>
            <person name="Yoon J.-H."/>
        </authorList>
    </citation>
    <scope>NUCLEOTIDE SEQUENCE</scope>
    <source>
        <strain evidence="6">BSSL-BM10</strain>
    </source>
</reference>
<evidence type="ECO:0000313" key="7">
    <source>
        <dbReference type="Proteomes" id="UP000678281"/>
    </source>
</evidence>
<protein>
    <submittedName>
        <fullName evidence="6">Extracellular solute-binding protein</fullName>
    </submittedName>
</protein>
<keyword evidence="3" id="KW-0813">Transport</keyword>
<gene>
    <name evidence="6" type="ORF">KD146_06345</name>
</gene>
<keyword evidence="7" id="KW-1185">Reference proteome</keyword>
<dbReference type="AlphaFoldDB" id="A0A942EBJ5"/>
<name>A0A942EBJ5_9HYPH</name>
<evidence type="ECO:0000256" key="2">
    <source>
        <dbReference type="ARBA" id="ARBA00008520"/>
    </source>
</evidence>
<evidence type="ECO:0000256" key="5">
    <source>
        <dbReference type="SAM" id="SignalP"/>
    </source>
</evidence>
<dbReference type="Proteomes" id="UP000678281">
    <property type="component" value="Unassembled WGS sequence"/>
</dbReference>
<organism evidence="6 7">
    <name type="scientific">Devosia litorisediminis</name>
    <dbReference type="NCBI Taxonomy" id="2829817"/>
    <lineage>
        <taxon>Bacteria</taxon>
        <taxon>Pseudomonadati</taxon>
        <taxon>Pseudomonadota</taxon>
        <taxon>Alphaproteobacteria</taxon>
        <taxon>Hyphomicrobiales</taxon>
        <taxon>Devosiaceae</taxon>
        <taxon>Devosia</taxon>
    </lineage>
</organism>
<dbReference type="EMBL" id="JAGXTP010000001">
    <property type="protein sequence ID" value="MBS3848314.1"/>
    <property type="molecule type" value="Genomic_DNA"/>
</dbReference>
<comment type="similarity">
    <text evidence="2">Belongs to the bacterial solute-binding protein 1 family.</text>
</comment>
<accession>A0A942EBJ5</accession>
<feature type="chain" id="PRO_5037659324" evidence="5">
    <location>
        <begin position="36"/>
        <end position="435"/>
    </location>
</feature>
<evidence type="ECO:0000256" key="4">
    <source>
        <dbReference type="ARBA" id="ARBA00022764"/>
    </source>
</evidence>
<dbReference type="InterPro" id="IPR050490">
    <property type="entry name" value="Bact_solute-bd_prot1"/>
</dbReference>
<comment type="caution">
    <text evidence="6">The sequence shown here is derived from an EMBL/GenBank/DDBJ whole genome shotgun (WGS) entry which is preliminary data.</text>
</comment>